<dbReference type="InterPro" id="IPR006204">
    <property type="entry name" value="GHMP_kinase_N_dom"/>
</dbReference>
<evidence type="ECO:0000256" key="7">
    <source>
        <dbReference type="ARBA" id="ARBA00022840"/>
    </source>
</evidence>
<gene>
    <name evidence="10 13" type="primary">ispE</name>
    <name evidence="13" type="ORF">APHCRT_0685</name>
</gene>
<dbReference type="PANTHER" id="PTHR43527">
    <property type="entry name" value="4-DIPHOSPHOCYTIDYL-2-C-METHYL-D-ERYTHRITOL KINASE, CHLOROPLASTIC"/>
    <property type="match status" value="1"/>
</dbReference>
<dbReference type="HAMAP" id="MF_00061">
    <property type="entry name" value="IspE"/>
    <property type="match status" value="1"/>
</dbReference>
<evidence type="ECO:0000256" key="8">
    <source>
        <dbReference type="ARBA" id="ARBA00023229"/>
    </source>
</evidence>
<dbReference type="InterPro" id="IPR036554">
    <property type="entry name" value="GHMP_kinase_C_sf"/>
</dbReference>
<keyword evidence="4 10" id="KW-0808">Transferase</keyword>
<dbReference type="Pfam" id="PF00288">
    <property type="entry name" value="GHMP_kinases_N"/>
    <property type="match status" value="1"/>
</dbReference>
<evidence type="ECO:0000256" key="6">
    <source>
        <dbReference type="ARBA" id="ARBA00022777"/>
    </source>
</evidence>
<dbReference type="PANTHER" id="PTHR43527:SF2">
    <property type="entry name" value="4-DIPHOSPHOCYTIDYL-2-C-METHYL-D-ERYTHRITOL KINASE, CHLOROPLASTIC"/>
    <property type="match status" value="1"/>
</dbReference>
<comment type="similarity">
    <text evidence="1 10">Belongs to the GHMP kinase family. IspE subfamily.</text>
</comment>
<dbReference type="EC" id="2.7.1.148" evidence="2 10"/>
<dbReference type="Proteomes" id="UP000033722">
    <property type="component" value="Unassembled WGS sequence"/>
</dbReference>
<comment type="catalytic activity">
    <reaction evidence="10">
        <text>4-CDP-2-C-methyl-D-erythritol + ATP = 4-CDP-2-C-methyl-D-erythritol 2-phosphate + ADP + H(+)</text>
        <dbReference type="Rhea" id="RHEA:18437"/>
        <dbReference type="ChEBI" id="CHEBI:15378"/>
        <dbReference type="ChEBI" id="CHEBI:30616"/>
        <dbReference type="ChEBI" id="CHEBI:57823"/>
        <dbReference type="ChEBI" id="CHEBI:57919"/>
        <dbReference type="ChEBI" id="CHEBI:456216"/>
        <dbReference type="EC" id="2.7.1.148"/>
    </reaction>
</comment>
<name>A0A0F3Q1Y6_ANAPH</name>
<accession>A0A0F3Q1Y6</accession>
<dbReference type="UniPathway" id="UPA00056">
    <property type="reaction ID" value="UER00094"/>
</dbReference>
<reference evidence="13 14" key="1">
    <citation type="submission" date="2015-01" db="EMBL/GenBank/DDBJ databases">
        <title>Genome Sequencing of Rickettsiales.</title>
        <authorList>
            <person name="Daugherty S.C."/>
            <person name="Su Q."/>
            <person name="Abolude K."/>
            <person name="Beier-Sexton M."/>
            <person name="Carlyon J.A."/>
            <person name="Carter R."/>
            <person name="Day N.P."/>
            <person name="Dumler S.J."/>
            <person name="Dyachenko V."/>
            <person name="Godinez A."/>
            <person name="Kurtti T.J."/>
            <person name="Lichay M."/>
            <person name="Mullins K.E."/>
            <person name="Ott S."/>
            <person name="Pappas-Brown V."/>
            <person name="Paris D.H."/>
            <person name="Patel P."/>
            <person name="Richards A.L."/>
            <person name="Sadzewicz L."/>
            <person name="Sears K."/>
            <person name="Seidman D."/>
            <person name="Sengamalay N."/>
            <person name="Stenos J."/>
            <person name="Tallon L.J."/>
            <person name="Vincent G."/>
            <person name="Fraser C.M."/>
            <person name="Munderloh U."/>
            <person name="Dunning-Hotopp J.C."/>
        </authorList>
    </citation>
    <scope>NUCLEOTIDE SEQUENCE [LARGE SCALE GENOMIC DNA]</scope>
    <source>
        <strain evidence="13 14">CRT53-1</strain>
    </source>
</reference>
<dbReference type="GO" id="GO:0019288">
    <property type="term" value="P:isopentenyl diphosphate biosynthetic process, methylerythritol 4-phosphate pathway"/>
    <property type="evidence" value="ECO:0007669"/>
    <property type="project" value="UniProtKB-UniRule"/>
</dbReference>
<keyword evidence="5 10" id="KW-0547">Nucleotide-binding</keyword>
<evidence type="ECO:0000256" key="10">
    <source>
        <dbReference type="HAMAP-Rule" id="MF_00061"/>
    </source>
</evidence>
<evidence type="ECO:0000313" key="14">
    <source>
        <dbReference type="Proteomes" id="UP000033722"/>
    </source>
</evidence>
<dbReference type="Pfam" id="PF08544">
    <property type="entry name" value="GHMP_kinases_C"/>
    <property type="match status" value="1"/>
</dbReference>
<comment type="function">
    <text evidence="10">Catalyzes the phosphorylation of the position 2 hydroxy group of 4-diphosphocytidyl-2C-methyl-D-erythritol.</text>
</comment>
<dbReference type="EMBL" id="LAOD01000016">
    <property type="protein sequence ID" value="KJV86161.1"/>
    <property type="molecule type" value="Genomic_DNA"/>
</dbReference>
<evidence type="ECO:0000256" key="2">
    <source>
        <dbReference type="ARBA" id="ARBA00012052"/>
    </source>
</evidence>
<dbReference type="InterPro" id="IPR004424">
    <property type="entry name" value="IspE"/>
</dbReference>
<evidence type="ECO:0000256" key="9">
    <source>
        <dbReference type="ARBA" id="ARBA00032554"/>
    </source>
</evidence>
<dbReference type="InterPro" id="IPR020568">
    <property type="entry name" value="Ribosomal_Su5_D2-typ_SF"/>
</dbReference>
<comment type="caution">
    <text evidence="13">The sequence shown here is derived from an EMBL/GenBank/DDBJ whole genome shotgun (WGS) entry which is preliminary data.</text>
</comment>
<evidence type="ECO:0000256" key="4">
    <source>
        <dbReference type="ARBA" id="ARBA00022679"/>
    </source>
</evidence>
<sequence>MMSKYFISAPAKINLFLHIVGKAPCGYHLIESVFAFVELYDVLEFDIGSRSRGIRFLKPSCINRRDNTIQRAIGHMVRRCSPGTTDNVYVKVLKNIPVSSGLAGGSADAAAAINLLSKLWGINEKETERVAFRVGSDVPVCLESKTAFVAGMGDVVELLEDSFLPRHVILVGPKVELSTKSVFNMYNPKAFSPSIGKLPGNSEDWLSLLKESRNDLTEVSVELVPEIRIILDVLDSLDGCCFSRMSGSGAMSFAIFEDENSAELATRYLRRNYPDWFIFKTRIIRSSDQEDNNMGNL</sequence>
<dbReference type="PATRIC" id="fig|1359157.3.peg.366"/>
<feature type="binding site" evidence="10">
    <location>
        <begin position="97"/>
        <end position="107"/>
    </location>
    <ligand>
        <name>ATP</name>
        <dbReference type="ChEBI" id="CHEBI:30616"/>
    </ligand>
</feature>
<proteinExistence type="inferred from homology"/>
<feature type="domain" description="GHMP kinase C-terminal" evidence="12">
    <location>
        <begin position="208"/>
        <end position="274"/>
    </location>
</feature>
<evidence type="ECO:0000259" key="12">
    <source>
        <dbReference type="Pfam" id="PF08544"/>
    </source>
</evidence>
<organism evidence="13 14">
    <name type="scientific">Anaplasma phagocytophilum str. CRT53-1</name>
    <dbReference type="NCBI Taxonomy" id="1359157"/>
    <lineage>
        <taxon>Bacteria</taxon>
        <taxon>Pseudomonadati</taxon>
        <taxon>Pseudomonadota</taxon>
        <taxon>Alphaproteobacteria</taxon>
        <taxon>Rickettsiales</taxon>
        <taxon>Anaplasmataceae</taxon>
        <taxon>Anaplasma</taxon>
        <taxon>phagocytophilum group</taxon>
    </lineage>
</organism>
<dbReference type="GO" id="GO:0050515">
    <property type="term" value="F:4-(cytidine 5'-diphospho)-2-C-methyl-D-erythritol kinase activity"/>
    <property type="evidence" value="ECO:0007669"/>
    <property type="project" value="UniProtKB-UniRule"/>
</dbReference>
<dbReference type="NCBIfam" id="TIGR00154">
    <property type="entry name" value="ispE"/>
    <property type="match status" value="1"/>
</dbReference>
<feature type="domain" description="GHMP kinase N-terminal" evidence="11">
    <location>
        <begin position="67"/>
        <end position="142"/>
    </location>
</feature>
<keyword evidence="6 10" id="KW-0418">Kinase</keyword>
<dbReference type="PIRSF" id="PIRSF010376">
    <property type="entry name" value="IspE"/>
    <property type="match status" value="1"/>
</dbReference>
<evidence type="ECO:0000256" key="3">
    <source>
        <dbReference type="ARBA" id="ARBA00017473"/>
    </source>
</evidence>
<dbReference type="SUPFAM" id="SSF55060">
    <property type="entry name" value="GHMP Kinase, C-terminal domain"/>
    <property type="match status" value="1"/>
</dbReference>
<protein>
    <recommendedName>
        <fullName evidence="3 10">4-diphosphocytidyl-2-C-methyl-D-erythritol kinase</fullName>
        <shortName evidence="10">CMK</shortName>
        <ecNumber evidence="2 10">2.7.1.148</ecNumber>
    </recommendedName>
    <alternativeName>
        <fullName evidence="9 10">4-(cytidine-5'-diphospho)-2-C-methyl-D-erythritol kinase</fullName>
    </alternativeName>
</protein>
<dbReference type="InterPro" id="IPR014721">
    <property type="entry name" value="Ribsml_uS5_D2-typ_fold_subgr"/>
</dbReference>
<comment type="pathway">
    <text evidence="10">Isoprenoid biosynthesis; isopentenyl diphosphate biosynthesis via DXP pathway; isopentenyl diphosphate from 1-deoxy-D-xylulose 5-phosphate: step 3/6.</text>
</comment>
<dbReference type="NCBIfam" id="NF011202">
    <property type="entry name" value="PRK14608.1"/>
    <property type="match status" value="1"/>
</dbReference>
<dbReference type="SUPFAM" id="SSF54211">
    <property type="entry name" value="Ribosomal protein S5 domain 2-like"/>
    <property type="match status" value="1"/>
</dbReference>
<dbReference type="InterPro" id="IPR013750">
    <property type="entry name" value="GHMP_kinase_C_dom"/>
</dbReference>
<evidence type="ECO:0000259" key="11">
    <source>
        <dbReference type="Pfam" id="PF00288"/>
    </source>
</evidence>
<evidence type="ECO:0000313" key="13">
    <source>
        <dbReference type="EMBL" id="KJV86161.1"/>
    </source>
</evidence>
<dbReference type="AlphaFoldDB" id="A0A0F3Q1Y6"/>
<feature type="active site" evidence="10">
    <location>
        <position position="137"/>
    </location>
</feature>
<dbReference type="Gene3D" id="3.30.230.10">
    <property type="match status" value="1"/>
</dbReference>
<evidence type="ECO:0000256" key="5">
    <source>
        <dbReference type="ARBA" id="ARBA00022741"/>
    </source>
</evidence>
<keyword evidence="7 10" id="KW-0067">ATP-binding</keyword>
<dbReference type="GO" id="GO:0016114">
    <property type="term" value="P:terpenoid biosynthetic process"/>
    <property type="evidence" value="ECO:0007669"/>
    <property type="project" value="UniProtKB-UniRule"/>
</dbReference>
<evidence type="ECO:0000256" key="1">
    <source>
        <dbReference type="ARBA" id="ARBA00009684"/>
    </source>
</evidence>
<feature type="active site" evidence="10">
    <location>
        <position position="12"/>
    </location>
</feature>
<dbReference type="Gene3D" id="3.30.70.890">
    <property type="entry name" value="GHMP kinase, C-terminal domain"/>
    <property type="match status" value="1"/>
</dbReference>
<dbReference type="GO" id="GO:0005524">
    <property type="term" value="F:ATP binding"/>
    <property type="evidence" value="ECO:0007669"/>
    <property type="project" value="UniProtKB-UniRule"/>
</dbReference>
<keyword evidence="8 10" id="KW-0414">Isoprene biosynthesis</keyword>